<organism evidence="1 2">
    <name type="scientific">Amycolatopsis tucumanensis</name>
    <dbReference type="NCBI Taxonomy" id="401106"/>
    <lineage>
        <taxon>Bacteria</taxon>
        <taxon>Bacillati</taxon>
        <taxon>Actinomycetota</taxon>
        <taxon>Actinomycetes</taxon>
        <taxon>Pseudonocardiales</taxon>
        <taxon>Pseudonocardiaceae</taxon>
        <taxon>Amycolatopsis</taxon>
    </lineage>
</organism>
<evidence type="ECO:0000313" key="2">
    <source>
        <dbReference type="Proteomes" id="UP001501624"/>
    </source>
</evidence>
<keyword evidence="2" id="KW-1185">Reference proteome</keyword>
<accession>A0ABP7HJF9</accession>
<gene>
    <name evidence="1" type="ORF">GCM10022380_12420</name>
</gene>
<dbReference type="Proteomes" id="UP001501624">
    <property type="component" value="Unassembled WGS sequence"/>
</dbReference>
<evidence type="ECO:0000313" key="1">
    <source>
        <dbReference type="EMBL" id="GAA3796764.1"/>
    </source>
</evidence>
<proteinExistence type="predicted"/>
<dbReference type="EMBL" id="BAABCM010000001">
    <property type="protein sequence ID" value="GAA3796764.1"/>
    <property type="molecule type" value="Genomic_DNA"/>
</dbReference>
<name>A0ABP7HJF9_9PSEU</name>
<comment type="caution">
    <text evidence="1">The sequence shown here is derived from an EMBL/GenBank/DDBJ whole genome shotgun (WGS) entry which is preliminary data.</text>
</comment>
<sequence>MIEIRNFLRRKDGTFDPLLATSDPPEDPLYVEGAIELVIDGVEHGLGAGGSLGAQVLHQFRPLRTSAAPRGHGTRSAC</sequence>
<dbReference type="RefSeq" id="WP_237334745.1">
    <property type="nucleotide sequence ID" value="NZ_BAABCM010000001.1"/>
</dbReference>
<reference evidence="2" key="1">
    <citation type="journal article" date="2019" name="Int. J. Syst. Evol. Microbiol.">
        <title>The Global Catalogue of Microorganisms (GCM) 10K type strain sequencing project: providing services to taxonomists for standard genome sequencing and annotation.</title>
        <authorList>
            <consortium name="The Broad Institute Genomics Platform"/>
            <consortium name="The Broad Institute Genome Sequencing Center for Infectious Disease"/>
            <person name="Wu L."/>
            <person name="Ma J."/>
        </authorList>
    </citation>
    <scope>NUCLEOTIDE SEQUENCE [LARGE SCALE GENOMIC DNA]</scope>
    <source>
        <strain evidence="2">JCM 17017</strain>
    </source>
</reference>
<protein>
    <submittedName>
        <fullName evidence="1">Uncharacterized protein</fullName>
    </submittedName>
</protein>